<dbReference type="Proteomes" id="UP000317238">
    <property type="component" value="Unassembled WGS sequence"/>
</dbReference>
<protein>
    <submittedName>
        <fullName evidence="1">Uncharacterized protein</fullName>
    </submittedName>
</protein>
<dbReference type="EMBL" id="SJPL01000001">
    <property type="protein sequence ID" value="TWT71469.1"/>
    <property type="molecule type" value="Genomic_DNA"/>
</dbReference>
<dbReference type="RefSeq" id="WP_197203780.1">
    <property type="nucleotide sequence ID" value="NZ_SJPL01000001.1"/>
</dbReference>
<reference evidence="1 2" key="1">
    <citation type="submission" date="2019-02" db="EMBL/GenBank/DDBJ databases">
        <title>Deep-cultivation of Planctomycetes and their phenomic and genomic characterization uncovers novel biology.</title>
        <authorList>
            <person name="Wiegand S."/>
            <person name="Jogler M."/>
            <person name="Boedeker C."/>
            <person name="Pinto D."/>
            <person name="Vollmers J."/>
            <person name="Rivas-Marin E."/>
            <person name="Kohn T."/>
            <person name="Peeters S.H."/>
            <person name="Heuer A."/>
            <person name="Rast P."/>
            <person name="Oberbeckmann S."/>
            <person name="Bunk B."/>
            <person name="Jeske O."/>
            <person name="Meyerdierks A."/>
            <person name="Storesund J.E."/>
            <person name="Kallscheuer N."/>
            <person name="Luecker S."/>
            <person name="Lage O.M."/>
            <person name="Pohl T."/>
            <person name="Merkel B.J."/>
            <person name="Hornburger P."/>
            <person name="Mueller R.-W."/>
            <person name="Bruemmer F."/>
            <person name="Labrenz M."/>
            <person name="Spormann A.M."/>
            <person name="Op Den Camp H."/>
            <person name="Overmann J."/>
            <person name="Amann R."/>
            <person name="Jetten M.S.M."/>
            <person name="Mascher T."/>
            <person name="Medema M.H."/>
            <person name="Devos D.P."/>
            <person name="Kaster A.-K."/>
            <person name="Ovreas L."/>
            <person name="Rohde M."/>
            <person name="Galperin M.Y."/>
            <person name="Jogler C."/>
        </authorList>
    </citation>
    <scope>NUCLEOTIDE SEQUENCE [LARGE SCALE GENOMIC DNA]</scope>
    <source>
        <strain evidence="1 2">Pan14r</strain>
    </source>
</reference>
<evidence type="ECO:0000313" key="2">
    <source>
        <dbReference type="Proteomes" id="UP000317238"/>
    </source>
</evidence>
<comment type="caution">
    <text evidence="1">The sequence shown here is derived from an EMBL/GenBank/DDBJ whole genome shotgun (WGS) entry which is preliminary data.</text>
</comment>
<accession>A0A5C5Y973</accession>
<gene>
    <name evidence="1" type="ORF">Pan14r_37790</name>
</gene>
<organism evidence="1 2">
    <name type="scientific">Crateriforma conspicua</name>
    <dbReference type="NCBI Taxonomy" id="2527996"/>
    <lineage>
        <taxon>Bacteria</taxon>
        <taxon>Pseudomonadati</taxon>
        <taxon>Planctomycetota</taxon>
        <taxon>Planctomycetia</taxon>
        <taxon>Planctomycetales</taxon>
        <taxon>Planctomycetaceae</taxon>
        <taxon>Crateriforma</taxon>
    </lineage>
</organism>
<sequence>MIRLFQWLFTPQPRFRPCDGCDPSDLAIVRKLADALEAREAADAELAKQRELAC</sequence>
<name>A0A5C5Y973_9PLAN</name>
<dbReference type="AlphaFoldDB" id="A0A5C5Y973"/>
<proteinExistence type="predicted"/>
<evidence type="ECO:0000313" key="1">
    <source>
        <dbReference type="EMBL" id="TWT71469.1"/>
    </source>
</evidence>
<keyword evidence="2" id="KW-1185">Reference proteome</keyword>